<dbReference type="InterPro" id="IPR023210">
    <property type="entry name" value="NADP_OxRdtase_dom"/>
</dbReference>
<dbReference type="Gene3D" id="3.20.20.100">
    <property type="entry name" value="NADP-dependent oxidoreductase domain"/>
    <property type="match status" value="1"/>
</dbReference>
<feature type="domain" description="NADP-dependent oxidoreductase" evidence="2">
    <location>
        <begin position="3"/>
        <end position="84"/>
    </location>
</feature>
<dbReference type="Proteomes" id="UP001237737">
    <property type="component" value="Unassembled WGS sequence"/>
</dbReference>
<sequence length="102" mass="11337">MRRFDERWQPGNFERNRHAVRQLEALAASNGVTVSQLALAWVLAKGDDIVPIPGTRHQTRLLENLGAASFELDGQDVAQIEAILPSGGFGARYAEKQLPQWI</sequence>
<keyword evidence="4" id="KW-1185">Reference proteome</keyword>
<comment type="caution">
    <text evidence="3">The sequence shown here is derived from an EMBL/GenBank/DDBJ whole genome shotgun (WGS) entry which is preliminary data.</text>
</comment>
<dbReference type="PANTHER" id="PTHR43625:SF40">
    <property type="entry name" value="ALDO-KETO REDUCTASE YAKC [NADP(+)]"/>
    <property type="match status" value="1"/>
</dbReference>
<evidence type="ECO:0000259" key="2">
    <source>
        <dbReference type="Pfam" id="PF00248"/>
    </source>
</evidence>
<dbReference type="InterPro" id="IPR036812">
    <property type="entry name" value="NAD(P)_OxRdtase_dom_sf"/>
</dbReference>
<protein>
    <submittedName>
        <fullName evidence="3">Aryl-alcohol dehydrogenase-like predicted oxidoreductase</fullName>
    </submittedName>
</protein>
<organism evidence="3 4">
    <name type="scientific">Luteibacter jiangsuensis</name>
    <dbReference type="NCBI Taxonomy" id="637577"/>
    <lineage>
        <taxon>Bacteria</taxon>
        <taxon>Pseudomonadati</taxon>
        <taxon>Pseudomonadota</taxon>
        <taxon>Gammaproteobacteria</taxon>
        <taxon>Lysobacterales</taxon>
        <taxon>Rhodanobacteraceae</taxon>
        <taxon>Luteibacter</taxon>
    </lineage>
</organism>
<gene>
    <name evidence="3" type="ORF">J2T07_001270</name>
</gene>
<evidence type="ECO:0000313" key="3">
    <source>
        <dbReference type="EMBL" id="MDQ0009093.1"/>
    </source>
</evidence>
<dbReference type="EMBL" id="JAUSSK010000002">
    <property type="protein sequence ID" value="MDQ0009093.1"/>
    <property type="molecule type" value="Genomic_DNA"/>
</dbReference>
<evidence type="ECO:0000256" key="1">
    <source>
        <dbReference type="ARBA" id="ARBA00023002"/>
    </source>
</evidence>
<dbReference type="PANTHER" id="PTHR43625">
    <property type="entry name" value="AFLATOXIN B1 ALDEHYDE REDUCTASE"/>
    <property type="match status" value="1"/>
</dbReference>
<evidence type="ECO:0000313" key="4">
    <source>
        <dbReference type="Proteomes" id="UP001237737"/>
    </source>
</evidence>
<keyword evidence="1" id="KW-0560">Oxidoreductase</keyword>
<name>A0ABT9SVT1_9GAMM</name>
<accession>A0ABT9SVT1</accession>
<proteinExistence type="predicted"/>
<reference evidence="3 4" key="1">
    <citation type="submission" date="2023-07" db="EMBL/GenBank/DDBJ databases">
        <title>Sorghum-associated microbial communities from plants grown in Nebraska, USA.</title>
        <authorList>
            <person name="Schachtman D."/>
        </authorList>
    </citation>
    <scope>NUCLEOTIDE SEQUENCE [LARGE SCALE GENOMIC DNA]</scope>
    <source>
        <strain evidence="3 4">CC60</strain>
    </source>
</reference>
<dbReference type="SUPFAM" id="SSF51430">
    <property type="entry name" value="NAD(P)-linked oxidoreductase"/>
    <property type="match status" value="1"/>
</dbReference>
<dbReference type="Pfam" id="PF00248">
    <property type="entry name" value="Aldo_ket_red"/>
    <property type="match status" value="1"/>
</dbReference>
<dbReference type="InterPro" id="IPR050791">
    <property type="entry name" value="Aldo-Keto_reductase"/>
</dbReference>